<gene>
    <name evidence="1" type="ORF">RFULGI_LOCUS17194</name>
</gene>
<proteinExistence type="predicted"/>
<dbReference type="Proteomes" id="UP000789396">
    <property type="component" value="Unassembled WGS sequence"/>
</dbReference>
<evidence type="ECO:0000313" key="2">
    <source>
        <dbReference type="Proteomes" id="UP000789396"/>
    </source>
</evidence>
<dbReference type="AlphaFoldDB" id="A0A9N9JWU8"/>
<sequence>MPFKHIYILTKLVTNCYNRVITKLGLTNTYFVKNRIDQGEMHQEKFFGTD</sequence>
<comment type="caution">
    <text evidence="1">The sequence shown here is derived from an EMBL/GenBank/DDBJ whole genome shotgun (WGS) entry which is preliminary data.</text>
</comment>
<keyword evidence="2" id="KW-1185">Reference proteome</keyword>
<feature type="non-terminal residue" evidence="1">
    <location>
        <position position="50"/>
    </location>
</feature>
<dbReference type="EMBL" id="CAJVPZ010065742">
    <property type="protein sequence ID" value="CAG8795555.1"/>
    <property type="molecule type" value="Genomic_DNA"/>
</dbReference>
<protein>
    <submittedName>
        <fullName evidence="1">14790_t:CDS:1</fullName>
    </submittedName>
</protein>
<reference evidence="1" key="1">
    <citation type="submission" date="2021-06" db="EMBL/GenBank/DDBJ databases">
        <authorList>
            <person name="Kallberg Y."/>
            <person name="Tangrot J."/>
            <person name="Rosling A."/>
        </authorList>
    </citation>
    <scope>NUCLEOTIDE SEQUENCE</scope>
    <source>
        <strain evidence="1">IN212</strain>
    </source>
</reference>
<evidence type="ECO:0000313" key="1">
    <source>
        <dbReference type="EMBL" id="CAG8795555.1"/>
    </source>
</evidence>
<organism evidence="1 2">
    <name type="scientific">Racocetra fulgida</name>
    <dbReference type="NCBI Taxonomy" id="60492"/>
    <lineage>
        <taxon>Eukaryota</taxon>
        <taxon>Fungi</taxon>
        <taxon>Fungi incertae sedis</taxon>
        <taxon>Mucoromycota</taxon>
        <taxon>Glomeromycotina</taxon>
        <taxon>Glomeromycetes</taxon>
        <taxon>Diversisporales</taxon>
        <taxon>Gigasporaceae</taxon>
        <taxon>Racocetra</taxon>
    </lineage>
</organism>
<accession>A0A9N9JWU8</accession>
<name>A0A9N9JWU8_9GLOM</name>